<dbReference type="InterPro" id="IPR001584">
    <property type="entry name" value="Integrase_cat-core"/>
</dbReference>
<dbReference type="Pfam" id="PF13333">
    <property type="entry name" value="rve_2"/>
    <property type="match status" value="1"/>
</dbReference>
<comment type="caution">
    <text evidence="2">The sequence shown here is derived from an EMBL/GenBank/DDBJ whole genome shotgun (WGS) entry which is preliminary data.</text>
</comment>
<sequence>MGSSIYSSHEQARRSLFEYLEVYYNRQRRHSTLGYVSPLMYEQLGNQQTFCNV</sequence>
<dbReference type="Proteomes" id="UP000654345">
    <property type="component" value="Unassembled WGS sequence"/>
</dbReference>
<evidence type="ECO:0000313" key="3">
    <source>
        <dbReference type="Proteomes" id="UP000654345"/>
    </source>
</evidence>
<dbReference type="EMBL" id="BNJG01000002">
    <property type="protein sequence ID" value="GHO58163.1"/>
    <property type="molecule type" value="Genomic_DNA"/>
</dbReference>
<keyword evidence="3" id="KW-1185">Reference proteome</keyword>
<accession>A0ABQ3UZR8</accession>
<proteinExistence type="predicted"/>
<reference evidence="2 3" key="1">
    <citation type="journal article" date="2021" name="Int. J. Syst. Evol. Microbiol.">
        <title>Reticulibacter mediterranei gen. nov., sp. nov., within the new family Reticulibacteraceae fam. nov., and Ktedonospora formicarum gen. nov., sp. nov., Ktedonobacter robiniae sp. nov., Dictyobacter formicarum sp. nov. and Dictyobacter arantiisoli sp. nov., belonging to the class Ktedonobacteria.</title>
        <authorList>
            <person name="Yabe S."/>
            <person name="Zheng Y."/>
            <person name="Wang C.M."/>
            <person name="Sakai Y."/>
            <person name="Abe K."/>
            <person name="Yokota A."/>
            <person name="Donadio S."/>
            <person name="Cavaletti L."/>
            <person name="Monciardini P."/>
        </authorList>
    </citation>
    <scope>NUCLEOTIDE SEQUENCE [LARGE SCALE GENOMIC DNA]</scope>
    <source>
        <strain evidence="2 3">SOSP1-30</strain>
    </source>
</reference>
<evidence type="ECO:0000259" key="1">
    <source>
        <dbReference type="Pfam" id="PF13333"/>
    </source>
</evidence>
<gene>
    <name evidence="2" type="ORF">KSB_66380</name>
</gene>
<protein>
    <recommendedName>
        <fullName evidence="1">Integrase catalytic domain-containing protein</fullName>
    </recommendedName>
</protein>
<feature type="domain" description="Integrase catalytic" evidence="1">
    <location>
        <begin position="5"/>
        <end position="43"/>
    </location>
</feature>
<evidence type="ECO:0000313" key="2">
    <source>
        <dbReference type="EMBL" id="GHO58163.1"/>
    </source>
</evidence>
<organism evidence="2 3">
    <name type="scientific">Ktedonobacter robiniae</name>
    <dbReference type="NCBI Taxonomy" id="2778365"/>
    <lineage>
        <taxon>Bacteria</taxon>
        <taxon>Bacillati</taxon>
        <taxon>Chloroflexota</taxon>
        <taxon>Ktedonobacteria</taxon>
        <taxon>Ktedonobacterales</taxon>
        <taxon>Ktedonobacteraceae</taxon>
        <taxon>Ktedonobacter</taxon>
    </lineage>
</organism>
<name>A0ABQ3UZR8_9CHLR</name>